<dbReference type="EMBL" id="CP011913">
    <property type="protein sequence ID" value="AKN77849.1"/>
    <property type="molecule type" value="Genomic_DNA"/>
</dbReference>
<keyword evidence="3" id="KW-1185">Reference proteome</keyword>
<accession>A0ABM5U2X7</accession>
<proteinExistence type="predicted"/>
<keyword evidence="1" id="KW-0472">Membrane</keyword>
<feature type="transmembrane region" description="Helical" evidence="1">
    <location>
        <begin position="6"/>
        <end position="26"/>
    </location>
</feature>
<evidence type="ECO:0000313" key="3">
    <source>
        <dbReference type="Proteomes" id="UP000036185"/>
    </source>
</evidence>
<protein>
    <submittedName>
        <fullName evidence="2">Uncharacterized protein</fullName>
    </submittedName>
</protein>
<organism evidence="2 3">
    <name type="scientific">Corynebacterium ulcerans FRC58</name>
    <dbReference type="NCBI Taxonomy" id="1408268"/>
    <lineage>
        <taxon>Bacteria</taxon>
        <taxon>Bacillati</taxon>
        <taxon>Actinomycetota</taxon>
        <taxon>Actinomycetes</taxon>
        <taxon>Mycobacteriales</taxon>
        <taxon>Corynebacteriaceae</taxon>
        <taxon>Corynebacterium</taxon>
    </lineage>
</organism>
<evidence type="ECO:0000313" key="2">
    <source>
        <dbReference type="EMBL" id="AKN77849.1"/>
    </source>
</evidence>
<sequence>MNNISREGIFVLYIVEYLMVLTLCLFSSSDNMIDRMLIACMVAMGERGLIWRCPCLKLATSGNPSIFVGDAIIYHDVFS</sequence>
<name>A0ABM5U2X7_CORUL</name>
<gene>
    <name evidence="2" type="ORF">CulFRC58_1995</name>
</gene>
<evidence type="ECO:0000256" key="1">
    <source>
        <dbReference type="SAM" id="Phobius"/>
    </source>
</evidence>
<reference evidence="2 3" key="1">
    <citation type="journal article" date="2014" name="Int. J. Syst. Evol. Microbiol.">
        <title>Draft Genome Sequence of Corynebacterium ulcerans FRC58, Isolated from the Bronchitic Aspiration of a Patient in France.</title>
        <authorList>
            <person name="Silva Ado S."/>
            <person name="Barauna R.A."/>
            <person name="de Sa P.C."/>
            <person name="das Gracas D.A."/>
            <person name="Carneiro A.R."/>
            <person name="Thouvenin M."/>
            <person name="Azevedo V."/>
            <person name="Badell E."/>
            <person name="Guiso N."/>
            <person name="da Silva A.L."/>
            <person name="Ramos R.T."/>
        </authorList>
    </citation>
    <scope>NUCLEOTIDE SEQUENCE [LARGE SCALE GENOMIC DNA]</scope>
    <source>
        <strain evidence="2 3">FRC58</strain>
    </source>
</reference>
<dbReference type="Proteomes" id="UP000036185">
    <property type="component" value="Chromosome"/>
</dbReference>
<keyword evidence="1" id="KW-0812">Transmembrane</keyword>
<keyword evidence="1" id="KW-1133">Transmembrane helix</keyword>